<feature type="chain" id="PRO_5046872300" evidence="5">
    <location>
        <begin position="31"/>
        <end position="324"/>
    </location>
</feature>
<gene>
    <name evidence="7" type="ORF">ACFQLX_25430</name>
</gene>
<dbReference type="EMBL" id="JBHSZO010000072">
    <property type="protein sequence ID" value="MFC7221481.1"/>
    <property type="molecule type" value="Genomic_DNA"/>
</dbReference>
<dbReference type="SMART" id="SM00062">
    <property type="entry name" value="PBPb"/>
    <property type="match status" value="1"/>
</dbReference>
<organism evidence="7 8">
    <name type="scientific">Streptomyces polyrhachis</name>
    <dbReference type="NCBI Taxonomy" id="1282885"/>
    <lineage>
        <taxon>Bacteria</taxon>
        <taxon>Bacillati</taxon>
        <taxon>Actinomycetota</taxon>
        <taxon>Actinomycetes</taxon>
        <taxon>Kitasatosporales</taxon>
        <taxon>Streptomycetaceae</taxon>
        <taxon>Streptomyces</taxon>
    </lineage>
</organism>
<dbReference type="InterPro" id="IPR006311">
    <property type="entry name" value="TAT_signal"/>
</dbReference>
<dbReference type="InterPro" id="IPR018313">
    <property type="entry name" value="SBP_3_CS"/>
</dbReference>
<dbReference type="RefSeq" id="WP_386418855.1">
    <property type="nucleotide sequence ID" value="NZ_JBHSZO010000072.1"/>
</dbReference>
<evidence type="ECO:0000256" key="4">
    <source>
        <dbReference type="RuleBase" id="RU003744"/>
    </source>
</evidence>
<reference evidence="8" key="1">
    <citation type="journal article" date="2019" name="Int. J. Syst. Evol. Microbiol.">
        <title>The Global Catalogue of Microorganisms (GCM) 10K type strain sequencing project: providing services to taxonomists for standard genome sequencing and annotation.</title>
        <authorList>
            <consortium name="The Broad Institute Genomics Platform"/>
            <consortium name="The Broad Institute Genome Sequencing Center for Infectious Disease"/>
            <person name="Wu L."/>
            <person name="Ma J."/>
        </authorList>
    </citation>
    <scope>NUCLEOTIDE SEQUENCE [LARGE SCALE GENOMIC DNA]</scope>
    <source>
        <strain evidence="8">CGMCC 1.13681</strain>
    </source>
</reference>
<keyword evidence="8" id="KW-1185">Reference proteome</keyword>
<dbReference type="Proteomes" id="UP001596413">
    <property type="component" value="Unassembled WGS sequence"/>
</dbReference>
<sequence length="324" mass="34544">MVEKIRRSGRRGALRAALLAVALLAVPAAAGCGASSAAPGGGAPHAPAAPAAFPAADCIPDRYTPRPARIDGPAVQRIRDRGHLLAAVDVNSYLWASLGRESREPEGFEVDVVRAIAEDILGPGARVKYISMPPYDRIPRLRKHHVDVLVRAMSVSCARVRQVAFSAPYFETGHRLVTPEESPIADFGPSVRGKRVCYGKGSSAGDLFRRSATGAVAVEAESHLDCVVEVTQGRADAILTHATLGAGLVAQDPTLHLVGPRLDTSLYAVAMHRDDQDLVRRVNAVLEEYRRGGAHSRWTASYDRWLRPLLGPAPGGPPPVAYTG</sequence>
<comment type="similarity">
    <text evidence="1 4">Belongs to the bacterial solute-binding protein 3 family.</text>
</comment>
<protein>
    <submittedName>
        <fullName evidence="7">Transporter substrate-binding domain-containing protein</fullName>
    </submittedName>
</protein>
<dbReference type="PANTHER" id="PTHR30085:SF6">
    <property type="entry name" value="ABC TRANSPORTER GLUTAMINE-BINDING PROTEIN GLNH"/>
    <property type="match status" value="1"/>
</dbReference>
<evidence type="ECO:0000259" key="6">
    <source>
        <dbReference type="SMART" id="SM00062"/>
    </source>
</evidence>
<keyword evidence="3 5" id="KW-0732">Signal</keyword>
<name>A0ABW2GQY9_9ACTN</name>
<comment type="caution">
    <text evidence="7">The sequence shown here is derived from an EMBL/GenBank/DDBJ whole genome shotgun (WGS) entry which is preliminary data.</text>
</comment>
<evidence type="ECO:0000256" key="1">
    <source>
        <dbReference type="ARBA" id="ARBA00010333"/>
    </source>
</evidence>
<dbReference type="PANTHER" id="PTHR30085">
    <property type="entry name" value="AMINO ACID ABC TRANSPORTER PERMEASE"/>
    <property type="match status" value="1"/>
</dbReference>
<feature type="signal peptide" evidence="5">
    <location>
        <begin position="1"/>
        <end position="30"/>
    </location>
</feature>
<dbReference type="Gene3D" id="3.40.190.10">
    <property type="entry name" value="Periplasmic binding protein-like II"/>
    <property type="match status" value="2"/>
</dbReference>
<dbReference type="InterPro" id="IPR051455">
    <property type="entry name" value="Bact_solute-bind_prot3"/>
</dbReference>
<dbReference type="Pfam" id="PF00497">
    <property type="entry name" value="SBP_bac_3"/>
    <property type="match status" value="1"/>
</dbReference>
<proteinExistence type="inferred from homology"/>
<feature type="domain" description="Solute-binding protein family 3/N-terminal" evidence="6">
    <location>
        <begin position="91"/>
        <end position="309"/>
    </location>
</feature>
<dbReference type="PROSITE" id="PS51318">
    <property type="entry name" value="TAT"/>
    <property type="match status" value="1"/>
</dbReference>
<keyword evidence="2" id="KW-0813">Transport</keyword>
<evidence type="ECO:0000256" key="5">
    <source>
        <dbReference type="SAM" id="SignalP"/>
    </source>
</evidence>
<dbReference type="SUPFAM" id="SSF53850">
    <property type="entry name" value="Periplasmic binding protein-like II"/>
    <property type="match status" value="1"/>
</dbReference>
<dbReference type="PROSITE" id="PS01039">
    <property type="entry name" value="SBP_BACTERIAL_3"/>
    <property type="match status" value="1"/>
</dbReference>
<dbReference type="PROSITE" id="PS51257">
    <property type="entry name" value="PROKAR_LIPOPROTEIN"/>
    <property type="match status" value="1"/>
</dbReference>
<dbReference type="InterPro" id="IPR001638">
    <property type="entry name" value="Solute-binding_3/MltF_N"/>
</dbReference>
<evidence type="ECO:0000313" key="7">
    <source>
        <dbReference type="EMBL" id="MFC7221481.1"/>
    </source>
</evidence>
<evidence type="ECO:0000256" key="2">
    <source>
        <dbReference type="ARBA" id="ARBA00022448"/>
    </source>
</evidence>
<evidence type="ECO:0000256" key="3">
    <source>
        <dbReference type="ARBA" id="ARBA00022729"/>
    </source>
</evidence>
<evidence type="ECO:0000313" key="8">
    <source>
        <dbReference type="Proteomes" id="UP001596413"/>
    </source>
</evidence>
<accession>A0ABW2GQY9</accession>